<dbReference type="InterPro" id="IPR027417">
    <property type="entry name" value="P-loop_NTPase"/>
</dbReference>
<dbReference type="InterPro" id="IPR002909">
    <property type="entry name" value="IPT_dom"/>
</dbReference>
<dbReference type="InterPro" id="IPR036770">
    <property type="entry name" value="Ankyrin_rpt-contain_sf"/>
</dbReference>
<dbReference type="GO" id="GO:0006357">
    <property type="term" value="P:regulation of transcription by RNA polymerase II"/>
    <property type="evidence" value="ECO:0007669"/>
    <property type="project" value="TreeGrafter"/>
</dbReference>
<evidence type="ECO:0000256" key="1">
    <source>
        <dbReference type="ARBA" id="ARBA00004123"/>
    </source>
</evidence>
<comment type="similarity">
    <text evidence="2">Belongs to the CAMTA family.</text>
</comment>
<keyword evidence="9 15" id="KW-0040">ANK repeat</keyword>
<dbReference type="InterPro" id="IPR014756">
    <property type="entry name" value="Ig_E-set"/>
</dbReference>
<dbReference type="Pfam" id="PF12796">
    <property type="entry name" value="Ank_2"/>
    <property type="match status" value="1"/>
</dbReference>
<keyword evidence="6" id="KW-0112">Calmodulin-binding</keyword>
<proteinExistence type="inferred from homology"/>
<dbReference type="PROSITE" id="PS50088">
    <property type="entry name" value="ANK_REPEAT"/>
    <property type="match status" value="1"/>
</dbReference>
<reference evidence="19 20" key="1">
    <citation type="journal article" date="2020" name="Nat. Commun.">
        <title>Genome of Tripterygium wilfordii and identification of cytochrome P450 involved in triptolide biosynthesis.</title>
        <authorList>
            <person name="Tu L."/>
            <person name="Su P."/>
            <person name="Zhang Z."/>
            <person name="Gao L."/>
            <person name="Wang J."/>
            <person name="Hu T."/>
            <person name="Zhou J."/>
            <person name="Zhang Y."/>
            <person name="Zhao Y."/>
            <person name="Liu Y."/>
            <person name="Song Y."/>
            <person name="Tong Y."/>
            <person name="Lu Y."/>
            <person name="Yang J."/>
            <person name="Xu C."/>
            <person name="Jia M."/>
            <person name="Peters R.J."/>
            <person name="Huang L."/>
            <person name="Gao W."/>
        </authorList>
    </citation>
    <scope>NUCLEOTIDE SEQUENCE [LARGE SCALE GENOMIC DNA]</scope>
    <source>
        <strain evidence="20">cv. XIE 37</strain>
        <tissue evidence="19">Leaf</tissue>
    </source>
</reference>
<evidence type="ECO:0000256" key="15">
    <source>
        <dbReference type="PROSITE-ProRule" id="PRU00023"/>
    </source>
</evidence>
<feature type="region of interest" description="Disordered" evidence="17">
    <location>
        <begin position="146"/>
        <end position="169"/>
    </location>
</feature>
<feature type="compositionally biased region" description="Polar residues" evidence="17">
    <location>
        <begin position="146"/>
        <end position="157"/>
    </location>
</feature>
<feature type="domain" description="CG-1" evidence="18">
    <location>
        <begin position="15"/>
        <end position="141"/>
    </location>
</feature>
<comment type="subcellular location">
    <subcellularLocation>
        <location evidence="1">Nucleus</location>
    </subcellularLocation>
</comment>
<dbReference type="GO" id="GO:0009409">
    <property type="term" value="P:response to cold"/>
    <property type="evidence" value="ECO:0007669"/>
    <property type="project" value="UniProtKB-ARBA"/>
</dbReference>
<keyword evidence="8" id="KW-0346">Stress response</keyword>
<evidence type="ECO:0000259" key="18">
    <source>
        <dbReference type="PROSITE" id="PS51437"/>
    </source>
</evidence>
<keyword evidence="5" id="KW-0106">Calcium</keyword>
<evidence type="ECO:0000256" key="9">
    <source>
        <dbReference type="ARBA" id="ARBA00023043"/>
    </source>
</evidence>
<dbReference type="Pfam" id="PF01833">
    <property type="entry name" value="TIG"/>
    <property type="match status" value="1"/>
</dbReference>
<evidence type="ECO:0000256" key="16">
    <source>
        <dbReference type="SAM" id="Coils"/>
    </source>
</evidence>
<keyword evidence="11" id="KW-0238">DNA-binding</keyword>
<dbReference type="GO" id="GO:0003690">
    <property type="term" value="F:double-stranded DNA binding"/>
    <property type="evidence" value="ECO:0007669"/>
    <property type="project" value="TreeGrafter"/>
</dbReference>
<dbReference type="FunCoup" id="A0A7J7CDZ1">
    <property type="interactions" value="3293"/>
</dbReference>
<dbReference type="SUPFAM" id="SSF48403">
    <property type="entry name" value="Ankyrin repeat"/>
    <property type="match status" value="1"/>
</dbReference>
<keyword evidence="12" id="KW-0010">Activator</keyword>
<dbReference type="SMART" id="SM00248">
    <property type="entry name" value="ANK"/>
    <property type="match status" value="1"/>
</dbReference>
<name>A0A7J7CDZ1_TRIWF</name>
<keyword evidence="4" id="KW-0677">Repeat</keyword>
<evidence type="ECO:0000256" key="5">
    <source>
        <dbReference type="ARBA" id="ARBA00022837"/>
    </source>
</evidence>
<dbReference type="SMART" id="SM00015">
    <property type="entry name" value="IQ"/>
    <property type="match status" value="2"/>
</dbReference>
<comment type="caution">
    <text evidence="19">The sequence shown here is derived from an EMBL/GenBank/DDBJ whole genome shotgun (WGS) entry which is preliminary data.</text>
</comment>
<evidence type="ECO:0000256" key="2">
    <source>
        <dbReference type="ARBA" id="ARBA00008267"/>
    </source>
</evidence>
<feature type="coiled-coil region" evidence="16">
    <location>
        <begin position="956"/>
        <end position="983"/>
    </location>
</feature>
<dbReference type="SUPFAM" id="SSF81296">
    <property type="entry name" value="E set domains"/>
    <property type="match status" value="1"/>
</dbReference>
<dbReference type="Gene3D" id="1.20.5.190">
    <property type="match status" value="1"/>
</dbReference>
<dbReference type="GO" id="GO:0005516">
    <property type="term" value="F:calmodulin binding"/>
    <property type="evidence" value="ECO:0007669"/>
    <property type="project" value="UniProtKB-KW"/>
</dbReference>
<keyword evidence="13" id="KW-0804">Transcription</keyword>
<dbReference type="AlphaFoldDB" id="A0A7J7CDZ1"/>
<evidence type="ECO:0000256" key="12">
    <source>
        <dbReference type="ARBA" id="ARBA00023159"/>
    </source>
</evidence>
<evidence type="ECO:0000256" key="13">
    <source>
        <dbReference type="ARBA" id="ARBA00023163"/>
    </source>
</evidence>
<dbReference type="PROSITE" id="PS50096">
    <property type="entry name" value="IQ"/>
    <property type="match status" value="2"/>
</dbReference>
<feature type="repeat" description="ANK" evidence="15">
    <location>
        <begin position="702"/>
        <end position="734"/>
    </location>
</feature>
<keyword evidence="10 16" id="KW-0175">Coiled coil</keyword>
<evidence type="ECO:0000256" key="8">
    <source>
        <dbReference type="ARBA" id="ARBA00023016"/>
    </source>
</evidence>
<evidence type="ECO:0000256" key="11">
    <source>
        <dbReference type="ARBA" id="ARBA00023125"/>
    </source>
</evidence>
<dbReference type="Gene3D" id="2.60.40.10">
    <property type="entry name" value="Immunoglobulins"/>
    <property type="match status" value="1"/>
</dbReference>
<evidence type="ECO:0000313" key="20">
    <source>
        <dbReference type="Proteomes" id="UP000593562"/>
    </source>
</evidence>
<dbReference type="Proteomes" id="UP000593562">
    <property type="component" value="Unassembled WGS sequence"/>
</dbReference>
<dbReference type="SMART" id="SM01076">
    <property type="entry name" value="CG-1"/>
    <property type="match status" value="1"/>
</dbReference>
<dbReference type="InterPro" id="IPR013783">
    <property type="entry name" value="Ig-like_fold"/>
</dbReference>
<dbReference type="Pfam" id="PF03859">
    <property type="entry name" value="CG-1"/>
    <property type="match status" value="1"/>
</dbReference>
<dbReference type="EMBL" id="JAAARO010000018">
    <property type="protein sequence ID" value="KAF5731936.1"/>
    <property type="molecule type" value="Genomic_DNA"/>
</dbReference>
<dbReference type="InterPro" id="IPR002110">
    <property type="entry name" value="Ankyrin_rpt"/>
</dbReference>
<evidence type="ECO:0000256" key="10">
    <source>
        <dbReference type="ARBA" id="ARBA00023054"/>
    </source>
</evidence>
<organism evidence="19 20">
    <name type="scientific">Tripterygium wilfordii</name>
    <name type="common">Thunder God vine</name>
    <dbReference type="NCBI Taxonomy" id="458696"/>
    <lineage>
        <taxon>Eukaryota</taxon>
        <taxon>Viridiplantae</taxon>
        <taxon>Streptophyta</taxon>
        <taxon>Embryophyta</taxon>
        <taxon>Tracheophyta</taxon>
        <taxon>Spermatophyta</taxon>
        <taxon>Magnoliopsida</taxon>
        <taxon>eudicotyledons</taxon>
        <taxon>Gunneridae</taxon>
        <taxon>Pentapetalae</taxon>
        <taxon>rosids</taxon>
        <taxon>fabids</taxon>
        <taxon>Celastrales</taxon>
        <taxon>Celastraceae</taxon>
        <taxon>Tripterygium</taxon>
    </lineage>
</organism>
<evidence type="ECO:0000313" key="19">
    <source>
        <dbReference type="EMBL" id="KAF5731936.1"/>
    </source>
</evidence>
<dbReference type="FunFam" id="2.60.40.10:FF:000314">
    <property type="entry name" value="Calmodulin-binding transcription activator 2"/>
    <property type="match status" value="1"/>
</dbReference>
<keyword evidence="7" id="KW-0805">Transcription regulation</keyword>
<dbReference type="PROSITE" id="PS51437">
    <property type="entry name" value="CG_1"/>
    <property type="match status" value="1"/>
</dbReference>
<dbReference type="InterPro" id="IPR000048">
    <property type="entry name" value="IQ_motif_EF-hand-BS"/>
</dbReference>
<evidence type="ECO:0000256" key="3">
    <source>
        <dbReference type="ARBA" id="ARBA00022553"/>
    </source>
</evidence>
<evidence type="ECO:0000256" key="17">
    <source>
        <dbReference type="SAM" id="MobiDB-lite"/>
    </source>
</evidence>
<feature type="compositionally biased region" description="Low complexity" evidence="17">
    <location>
        <begin position="158"/>
        <end position="169"/>
    </location>
</feature>
<dbReference type="OrthoDB" id="407555at2759"/>
<dbReference type="PANTHER" id="PTHR23335">
    <property type="entry name" value="CALMODULIN-BINDING TRANSCRIPTION ACTIVATOR CAMTA"/>
    <property type="match status" value="1"/>
</dbReference>
<keyword evidence="20" id="KW-1185">Reference proteome</keyword>
<protein>
    <submittedName>
        <fullName evidence="19">Calmodulin-binding transcription activator 2-like isoform X3</fullName>
    </submittedName>
</protein>
<accession>A0A7J7CDZ1</accession>
<evidence type="ECO:0000256" key="14">
    <source>
        <dbReference type="ARBA" id="ARBA00023242"/>
    </source>
</evidence>
<keyword evidence="14" id="KW-0539">Nucleus</keyword>
<dbReference type="GO" id="GO:0005634">
    <property type="term" value="C:nucleus"/>
    <property type="evidence" value="ECO:0007669"/>
    <property type="project" value="UniProtKB-SubCell"/>
</dbReference>
<dbReference type="Pfam" id="PF00612">
    <property type="entry name" value="IQ"/>
    <property type="match status" value="2"/>
</dbReference>
<gene>
    <name evidence="19" type="ORF">HS088_TW18G00623</name>
</gene>
<dbReference type="InterPro" id="IPR005559">
    <property type="entry name" value="CG-1_dom"/>
</dbReference>
<dbReference type="FunFam" id="1.20.5.190:FF:000003">
    <property type="entry name" value="Calmodulin-binding transcription activator 2"/>
    <property type="match status" value="1"/>
</dbReference>
<evidence type="ECO:0000256" key="7">
    <source>
        <dbReference type="ARBA" id="ARBA00023015"/>
    </source>
</evidence>
<dbReference type="PROSITE" id="PS50297">
    <property type="entry name" value="ANK_REP_REGION"/>
    <property type="match status" value="1"/>
</dbReference>
<dbReference type="GO" id="GO:0003712">
    <property type="term" value="F:transcription coregulator activity"/>
    <property type="evidence" value="ECO:0007669"/>
    <property type="project" value="TreeGrafter"/>
</dbReference>
<dbReference type="SUPFAM" id="SSF52540">
    <property type="entry name" value="P-loop containing nucleoside triphosphate hydrolases"/>
    <property type="match status" value="1"/>
</dbReference>
<dbReference type="InParanoid" id="A0A7J7CDZ1"/>
<sequence>MADRGSYGLGPRLDIGQLQLEAQHRWLRPAEISEILRNNQKFHISPEPPNMPPSGSLFLFDRKVLRYFRKDGHNWRKKKDGKTVKEAHEKLKVGSVDVLHCYYAHGEENENFQRRCYWMLEQELMHIVFVHYLEVKGNRMNGSPLNFSFQQNHSQEPSGSTDSTSQTSTLLSLCEDADSKDIHKASSRCHSSPELLQMQKSTMMDTINAGLKHSSAMHPSSGCGARHVDGPKNNDGGTQIMESPNLASWEDIFEQCTKEYDNLPSHVTVSSNQPATMGATLEGEEVFLGELLAGGTAVRSMPSESSWQIPFENSSMHFPGHSMDSPSNLELGYDFDTSIFEQGGPNLASMRNLLEPFHNCSAQENEQALRRQLVDAEAVVTKSNSKNNMPLEGNINYSLIVKQSLLDGEEGLKKLDSFSRWVDKELVEVDDLQMQSSSGITWSTVECGDVVVDESSLSPSLSQDQLFSIADFSPKWTFTDSKSEVLITGTFLRGQEVAEYNWSCMFGEVEVPAEVLGDGILCCHAPPHKDGRVPLYVTCSNRFACSEVREFDYRLGSSKDVDIKDIYSGSTYEMLLHMRLVRLLSLRYSSSPNNLFEDAREKQNLIGRIMLLRDQEECYPMVEPVSQNDLSQHKVKEHLFQGLVKERLYSWLFHKVIEGGKGPSVLDGDGQGVLHLAAALGYDWAIKPSVTSGVSINFRDVNGWTALHWAAFCGREQTVAALISLGAAPGALTDPSPEFPLARTPADLASCNGHKGISGFLAEVSLTSYFSSLTMKDPKEDGAQEVSGTKAVQTVAERTATPVNYGDVPDVLSLKDSLTAVCNATQAANRIHQVFRLQSFQRKQITEYEDHEFGLSDELALSVVAAKSRKPEGMDHSAAIHIQKKFRGWKKRKEFLIIRQRIVKIQAHVRGHRVRKQYRAITWSVGILEKVILRWRRKASGLRGFRRDAFPDPPCLSSKEDDYDFLKEGRKQTEERLHKALNRVKSMVQYPEGRAQYRRLLTVVEGFRESKVSDMVLTNSEGTGDDEDDLINIDSLLDDDNFMSSI</sequence>
<keyword evidence="3" id="KW-0597">Phosphoprotein</keyword>
<evidence type="ECO:0000256" key="6">
    <source>
        <dbReference type="ARBA" id="ARBA00022860"/>
    </source>
</evidence>
<dbReference type="PANTHER" id="PTHR23335:SF29">
    <property type="entry name" value="CALMODULIN-BINDING TRANSCRIPTION ACTIVATOR 1"/>
    <property type="match status" value="1"/>
</dbReference>
<evidence type="ECO:0000256" key="4">
    <source>
        <dbReference type="ARBA" id="ARBA00022737"/>
    </source>
</evidence>
<dbReference type="Gene3D" id="1.25.40.20">
    <property type="entry name" value="Ankyrin repeat-containing domain"/>
    <property type="match status" value="1"/>
</dbReference>